<evidence type="ECO:0000259" key="1">
    <source>
        <dbReference type="Pfam" id="PF07727"/>
    </source>
</evidence>
<dbReference type="Proteomes" id="UP000824469">
    <property type="component" value="Unassembled WGS sequence"/>
</dbReference>
<gene>
    <name evidence="2" type="ORF">KI387_032326</name>
</gene>
<organism evidence="2 3">
    <name type="scientific">Taxus chinensis</name>
    <name type="common">Chinese yew</name>
    <name type="synonym">Taxus wallichiana var. chinensis</name>
    <dbReference type="NCBI Taxonomy" id="29808"/>
    <lineage>
        <taxon>Eukaryota</taxon>
        <taxon>Viridiplantae</taxon>
        <taxon>Streptophyta</taxon>
        <taxon>Embryophyta</taxon>
        <taxon>Tracheophyta</taxon>
        <taxon>Spermatophyta</taxon>
        <taxon>Pinopsida</taxon>
        <taxon>Pinidae</taxon>
        <taxon>Conifers II</taxon>
        <taxon>Cupressales</taxon>
        <taxon>Taxaceae</taxon>
        <taxon>Taxus</taxon>
    </lineage>
</organism>
<dbReference type="EMBL" id="JAHRHJ020003813">
    <property type="protein sequence ID" value="KAH9288209.1"/>
    <property type="molecule type" value="Genomic_DNA"/>
</dbReference>
<dbReference type="Pfam" id="PF07727">
    <property type="entry name" value="RVT_2"/>
    <property type="match status" value="1"/>
</dbReference>
<feature type="domain" description="Reverse transcriptase Ty1/copia-type" evidence="1">
    <location>
        <begin position="11"/>
        <end position="123"/>
    </location>
</feature>
<reference evidence="2 3" key="1">
    <citation type="journal article" date="2021" name="Nat. Plants">
        <title>The Taxus genome provides insights into paclitaxel biosynthesis.</title>
        <authorList>
            <person name="Xiong X."/>
            <person name="Gou J."/>
            <person name="Liao Q."/>
            <person name="Li Y."/>
            <person name="Zhou Q."/>
            <person name="Bi G."/>
            <person name="Li C."/>
            <person name="Du R."/>
            <person name="Wang X."/>
            <person name="Sun T."/>
            <person name="Guo L."/>
            <person name="Liang H."/>
            <person name="Lu P."/>
            <person name="Wu Y."/>
            <person name="Zhang Z."/>
            <person name="Ro D.K."/>
            <person name="Shang Y."/>
            <person name="Huang S."/>
            <person name="Yan J."/>
        </authorList>
    </citation>
    <scope>NUCLEOTIDE SEQUENCE [LARGE SCALE GENOMIC DNA]</scope>
    <source>
        <strain evidence="2">Ta-2019</strain>
    </source>
</reference>
<dbReference type="InterPro" id="IPR043502">
    <property type="entry name" value="DNA/RNA_pol_sf"/>
</dbReference>
<dbReference type="SUPFAM" id="SSF56672">
    <property type="entry name" value="DNA/RNA polymerases"/>
    <property type="match status" value="1"/>
</dbReference>
<dbReference type="InterPro" id="IPR013103">
    <property type="entry name" value="RVT_2"/>
</dbReference>
<evidence type="ECO:0000313" key="2">
    <source>
        <dbReference type="EMBL" id="KAH9288209.1"/>
    </source>
</evidence>
<proteinExistence type="predicted"/>
<accession>A0AA38BZG4</accession>
<keyword evidence="3" id="KW-1185">Reference proteome</keyword>
<dbReference type="OMA" id="EDIYMHI"/>
<sequence length="123" mass="14182">METEYDSLMKNQTWELVDLPTRKKPIGCKWVFKTKYKADGSIDKHKARLVAKGYAQKEGIDYEETFAPTAKMKTIKVVCTLAAQKGWRLQQMDVKSAFLNGDLKEEVYMTQPEGFVDENQPKK</sequence>
<comment type="caution">
    <text evidence="2">The sequence shown here is derived from an EMBL/GenBank/DDBJ whole genome shotgun (WGS) entry which is preliminary data.</text>
</comment>
<name>A0AA38BZG4_TAXCH</name>
<evidence type="ECO:0000313" key="3">
    <source>
        <dbReference type="Proteomes" id="UP000824469"/>
    </source>
</evidence>
<feature type="non-terminal residue" evidence="2">
    <location>
        <position position="123"/>
    </location>
</feature>
<protein>
    <recommendedName>
        <fullName evidence="1">Reverse transcriptase Ty1/copia-type domain-containing protein</fullName>
    </recommendedName>
</protein>
<dbReference type="AlphaFoldDB" id="A0AA38BZG4"/>